<proteinExistence type="predicted"/>
<protein>
    <submittedName>
        <fullName evidence="3">Flagellar hook-length control protein-like protein</fullName>
    </submittedName>
</protein>
<evidence type="ECO:0000313" key="3">
    <source>
        <dbReference type="EMBL" id="AEF22994.1"/>
    </source>
</evidence>
<dbReference type="PANTHER" id="PTHR37533:SF2">
    <property type="entry name" value="FLAGELLAR HOOK-LENGTH CONTROL PROTEIN"/>
    <property type="match status" value="1"/>
</dbReference>
<dbReference type="CDD" id="cd17470">
    <property type="entry name" value="T3SS_Flik_C"/>
    <property type="match status" value="1"/>
</dbReference>
<dbReference type="KEGG" id="pfv:Psefu_3030"/>
<keyword evidence="3" id="KW-0966">Cell projection</keyword>
<evidence type="ECO:0000259" key="2">
    <source>
        <dbReference type="Pfam" id="PF02120"/>
    </source>
</evidence>
<evidence type="ECO:0000313" key="4">
    <source>
        <dbReference type="Proteomes" id="UP000000686"/>
    </source>
</evidence>
<dbReference type="RefSeq" id="WP_013792121.1">
    <property type="nucleotide sequence ID" value="NC_015556.1"/>
</dbReference>
<accession>F6AKJ6</accession>
<dbReference type="HOGENOM" id="CLU_066219_0_0_6"/>
<sequence>MNPVLSGAPGAVASTSSDTPLAAADLSSGDAQAMAQSGSATFVIDAELTLAPSALEAWPLADNAGQPEPEVPASPDAAEDPGSEAEQWLASMFGQMGAQLQVREVPRIGGASAPLPPVESTSPGMPSLRVGVGAEGKGLRQGAVPQLDPQAQADAQAAPRRAAPVDEISAAALLHKTELAPVEPARAALAPVVVGLGAVPGAAAPVAAATASASSTERTLSLAQVPQAQWGERMIGALRDSVELQFRNGLQQATIRLDPAELGRVEIQLSHESGRLQVQIQAGQADVVRLLQQTSERLRQDLVGQTFVDVSVQVGADAQHDRRGRQAPPAWVNESPSQAVQLDEDQGPEARGSRSDVLITV</sequence>
<reference evidence="3 4" key="1">
    <citation type="submission" date="2011-04" db="EMBL/GenBank/DDBJ databases">
        <title>Complete sequence of Pseudomonas fulva 12-X.</title>
        <authorList>
            <consortium name="US DOE Joint Genome Institute"/>
            <person name="Lucas S."/>
            <person name="Han J."/>
            <person name="Lapidus A."/>
            <person name="Cheng J.-F."/>
            <person name="Goodwin L."/>
            <person name="Pitluck S."/>
            <person name="Peters L."/>
            <person name="Mikhailova N."/>
            <person name="Pagani I."/>
            <person name="Davenport K."/>
            <person name="Han C."/>
            <person name="Tapia R."/>
            <person name="Land M."/>
            <person name="Hauser L."/>
            <person name="Kyrpides N."/>
            <person name="Ivanova N."/>
            <person name="Pagani I."/>
            <person name="Lcollab F.I."/>
            <person name="Woyke T."/>
        </authorList>
    </citation>
    <scope>NUCLEOTIDE SEQUENCE [LARGE SCALE GENOMIC DNA]</scope>
    <source>
        <strain evidence="4">12-X</strain>
    </source>
</reference>
<dbReference type="InterPro" id="IPR021136">
    <property type="entry name" value="Flagellar_hook_control-like_C"/>
</dbReference>
<dbReference type="EMBL" id="CP002727">
    <property type="protein sequence ID" value="AEF22994.1"/>
    <property type="molecule type" value="Genomic_DNA"/>
</dbReference>
<dbReference type="InterPro" id="IPR038610">
    <property type="entry name" value="FliK-like_C_sf"/>
</dbReference>
<dbReference type="PANTHER" id="PTHR37533">
    <property type="entry name" value="FLAGELLAR HOOK-LENGTH CONTROL PROTEIN"/>
    <property type="match status" value="1"/>
</dbReference>
<feature type="region of interest" description="Disordered" evidence="1">
    <location>
        <begin position="111"/>
        <end position="140"/>
    </location>
</feature>
<dbReference type="eggNOG" id="COG3144">
    <property type="taxonomic scope" value="Bacteria"/>
</dbReference>
<dbReference type="STRING" id="743720.Psefu_3030"/>
<dbReference type="Gene3D" id="3.30.750.140">
    <property type="match status" value="1"/>
</dbReference>
<dbReference type="Proteomes" id="UP000000686">
    <property type="component" value="Chromosome"/>
</dbReference>
<keyword evidence="3" id="KW-0282">Flagellum</keyword>
<dbReference type="InterPro" id="IPR052563">
    <property type="entry name" value="FliK"/>
</dbReference>
<evidence type="ECO:0000256" key="1">
    <source>
        <dbReference type="SAM" id="MobiDB-lite"/>
    </source>
</evidence>
<name>F6AKJ6_PSEF1</name>
<feature type="domain" description="Flagellar hook-length control protein-like C-terminal" evidence="2">
    <location>
        <begin position="241"/>
        <end position="320"/>
    </location>
</feature>
<organism evidence="3 4">
    <name type="scientific">Pseudomonas fulva (strain 12-X)</name>
    <dbReference type="NCBI Taxonomy" id="743720"/>
    <lineage>
        <taxon>Bacteria</taxon>
        <taxon>Pseudomonadati</taxon>
        <taxon>Pseudomonadota</taxon>
        <taxon>Gammaproteobacteria</taxon>
        <taxon>Pseudomonadales</taxon>
        <taxon>Pseudomonadaceae</taxon>
        <taxon>Pseudomonas</taxon>
    </lineage>
</organism>
<keyword evidence="4" id="KW-1185">Reference proteome</keyword>
<feature type="region of interest" description="Disordered" evidence="1">
    <location>
        <begin position="318"/>
        <end position="361"/>
    </location>
</feature>
<dbReference type="AlphaFoldDB" id="F6AKJ6"/>
<gene>
    <name evidence="3" type="ordered locus">Psefu_3030</name>
</gene>
<feature type="region of interest" description="Disordered" evidence="1">
    <location>
        <begin position="61"/>
        <end position="83"/>
    </location>
</feature>
<keyword evidence="3" id="KW-0969">Cilium</keyword>
<dbReference type="Pfam" id="PF02120">
    <property type="entry name" value="Flg_hook"/>
    <property type="match status" value="1"/>
</dbReference>